<dbReference type="PANTHER" id="PTHR19290:SF102">
    <property type="entry name" value="TRANSCRIPTION FACTOR ATOH8"/>
    <property type="match status" value="1"/>
</dbReference>
<dbReference type="Proteomes" id="UP001642483">
    <property type="component" value="Unassembled WGS sequence"/>
</dbReference>
<comment type="caution">
    <text evidence="3">The sequence shown here is derived from an EMBL/GenBank/DDBJ whole genome shotgun (WGS) entry which is preliminary data.</text>
</comment>
<feature type="compositionally biased region" description="Polar residues" evidence="1">
    <location>
        <begin position="111"/>
        <end position="130"/>
    </location>
</feature>
<feature type="region of interest" description="Disordered" evidence="1">
    <location>
        <begin position="920"/>
        <end position="967"/>
    </location>
</feature>
<dbReference type="Pfam" id="PF00010">
    <property type="entry name" value="HLH"/>
    <property type="match status" value="1"/>
</dbReference>
<dbReference type="InterPro" id="IPR011598">
    <property type="entry name" value="bHLH_dom"/>
</dbReference>
<dbReference type="PROSITE" id="PS50888">
    <property type="entry name" value="BHLH"/>
    <property type="match status" value="1"/>
</dbReference>
<feature type="compositionally biased region" description="Low complexity" evidence="1">
    <location>
        <begin position="726"/>
        <end position="737"/>
    </location>
</feature>
<dbReference type="InterPro" id="IPR050359">
    <property type="entry name" value="bHLH_transcription_factors"/>
</dbReference>
<evidence type="ECO:0000313" key="4">
    <source>
        <dbReference type="Proteomes" id="UP001642483"/>
    </source>
</evidence>
<gene>
    <name evidence="3" type="ORF">CVLEPA_LOCUS4088</name>
</gene>
<accession>A0ABP0F7H4</accession>
<feature type="compositionally biased region" description="Basic and acidic residues" evidence="1">
    <location>
        <begin position="83"/>
        <end position="103"/>
    </location>
</feature>
<feature type="compositionally biased region" description="Polar residues" evidence="1">
    <location>
        <begin position="415"/>
        <end position="425"/>
    </location>
</feature>
<dbReference type="PANTHER" id="PTHR19290">
    <property type="entry name" value="BASIC HELIX-LOOP-HELIX PROTEIN NEUROGENIN-RELATED"/>
    <property type="match status" value="1"/>
</dbReference>
<feature type="compositionally biased region" description="Basic and acidic residues" evidence="1">
    <location>
        <begin position="232"/>
        <end position="245"/>
    </location>
</feature>
<protein>
    <recommendedName>
        <fullName evidence="2">BHLH domain-containing protein</fullName>
    </recommendedName>
</protein>
<organism evidence="3 4">
    <name type="scientific">Clavelina lepadiformis</name>
    <name type="common">Light-bulb sea squirt</name>
    <name type="synonym">Ascidia lepadiformis</name>
    <dbReference type="NCBI Taxonomy" id="159417"/>
    <lineage>
        <taxon>Eukaryota</taxon>
        <taxon>Metazoa</taxon>
        <taxon>Chordata</taxon>
        <taxon>Tunicata</taxon>
        <taxon>Ascidiacea</taxon>
        <taxon>Aplousobranchia</taxon>
        <taxon>Clavelinidae</taxon>
        <taxon>Clavelina</taxon>
    </lineage>
</organism>
<feature type="compositionally biased region" description="Low complexity" evidence="1">
    <location>
        <begin position="933"/>
        <end position="961"/>
    </location>
</feature>
<feature type="compositionally biased region" description="Polar residues" evidence="1">
    <location>
        <begin position="592"/>
        <end position="607"/>
    </location>
</feature>
<dbReference type="Gene3D" id="4.10.280.10">
    <property type="entry name" value="Helix-loop-helix DNA-binding domain"/>
    <property type="match status" value="1"/>
</dbReference>
<feature type="compositionally biased region" description="Basic and acidic residues" evidence="1">
    <location>
        <begin position="389"/>
        <end position="412"/>
    </location>
</feature>
<evidence type="ECO:0000256" key="1">
    <source>
        <dbReference type="SAM" id="MobiDB-lite"/>
    </source>
</evidence>
<feature type="region of interest" description="Disordered" evidence="1">
    <location>
        <begin position="570"/>
        <end position="745"/>
    </location>
</feature>
<dbReference type="CDD" id="cd11421">
    <property type="entry name" value="bHLH_TS_ATOH8"/>
    <property type="match status" value="1"/>
</dbReference>
<feature type="compositionally biased region" description="Basic and acidic residues" evidence="1">
    <location>
        <begin position="211"/>
        <end position="221"/>
    </location>
</feature>
<dbReference type="SMART" id="SM00353">
    <property type="entry name" value="HLH"/>
    <property type="match status" value="1"/>
</dbReference>
<sequence>MSSVHAKILSTIVNPFHSNKSDCDVMPACVATSFSVPNDVYKREFVSRGDEDSMASSPEFPQYEDFPYKFSASSRQSPTNDVNSKRDARDENSRSAPPNKEDPTNGVINGETINNCVSSNNYSRQRSSPPMRSHPLKRRILFGDNGQRGSVISSPSSSDHSDAAKNPGKDAKKHVREANLSLNSGDILRQMYATFGSAGDTQDTLTRFKRSSKDADDRIMESHPIPTTTSHAHSDVKEEKKDNLRSHKALNLKPHIHEVKKSAHSSGLTEGWSPRSKHEERSSSQNASLYHIRTPEQEKYTINHLPLSSHRIDAGSRRRRISSKSEMDHDRHSPKQQRLSSHSDVTVPKHHRHSRDFPATPQHTTLSDRFPRRERGHGAKFSTNPDSSINHDKDLSSGSKVDRSTSPEDAKCLRYSSSSEPSDNVGSDFPHQLANIYKQNVTFPYMNPLLCPPALSAFGLPASGVPFGFPGLPHPNPLGVANPMMFGANPYLTNSLLLREMMNQAGASNFMSMLPGPNVGSLPLHPGLSMEQMQAIQQLHNSALFQKPPMVHPGMMPTTALSAMQNPLLQAMGRGPPLQEEEFTREHRPRRSGSSMEDLNMSPCNIRTKSRKSSPHQSDFSHSRDASDDASSSPTLPPAESPERLVSNKRNIFPGPHHSRLPEHPSSTGKMHPLPSKPALKRRCEKRSNEKSKCKGNGRKTLNEIPTLPFSSNGDQMEETDDRPSRSSSVASGESPSGKPGCYKNLTRERRLVANARERTRVHTISSAFDELRGQIPSYSCNQKLSKLAILRIACSYIRTLSVLSGRDESTTFGQGVDQCTRVLQSESRARSRRKSNKAQIEWEMVNYERHKGHCNVDYDDELRHTELHVNNGDGLHVLGMMTSEGPHLVARTENESDLTNDEDKTDVIVDVEKIDVLDDVTNRLSPDKSSESSESSSQSDAKFVSGKSSSSKFAENSESGEISVDC</sequence>
<dbReference type="InterPro" id="IPR036638">
    <property type="entry name" value="HLH_DNA-bd_sf"/>
</dbReference>
<reference evidence="3 4" key="1">
    <citation type="submission" date="2024-02" db="EMBL/GenBank/DDBJ databases">
        <authorList>
            <person name="Daric V."/>
            <person name="Darras S."/>
        </authorList>
    </citation>
    <scope>NUCLEOTIDE SEQUENCE [LARGE SCALE GENOMIC DNA]</scope>
</reference>
<feature type="domain" description="BHLH" evidence="2">
    <location>
        <begin position="749"/>
        <end position="801"/>
    </location>
</feature>
<evidence type="ECO:0000259" key="2">
    <source>
        <dbReference type="PROSITE" id="PS50888"/>
    </source>
</evidence>
<feature type="compositionally biased region" description="Polar residues" evidence="1">
    <location>
        <begin position="71"/>
        <end position="82"/>
    </location>
</feature>
<feature type="region of interest" description="Disordered" evidence="1">
    <location>
        <begin position="48"/>
        <end position="178"/>
    </location>
</feature>
<feature type="compositionally biased region" description="Basic and acidic residues" evidence="1">
    <location>
        <begin position="159"/>
        <end position="170"/>
    </location>
</feature>
<name>A0ABP0F7H4_CLALP</name>
<proteinExistence type="predicted"/>
<dbReference type="SUPFAM" id="SSF47459">
    <property type="entry name" value="HLH, helix-loop-helix DNA-binding domain"/>
    <property type="match status" value="1"/>
</dbReference>
<keyword evidence="4" id="KW-1185">Reference proteome</keyword>
<feature type="compositionally biased region" description="Basic and acidic residues" evidence="1">
    <location>
        <begin position="323"/>
        <end position="333"/>
    </location>
</feature>
<evidence type="ECO:0000313" key="3">
    <source>
        <dbReference type="EMBL" id="CAK8674385.1"/>
    </source>
</evidence>
<dbReference type="EMBL" id="CAWYQH010000013">
    <property type="protein sequence ID" value="CAK8674385.1"/>
    <property type="molecule type" value="Genomic_DNA"/>
</dbReference>
<feature type="region of interest" description="Disordered" evidence="1">
    <location>
        <begin position="210"/>
        <end position="426"/>
    </location>
</feature>
<dbReference type="InterPro" id="IPR032660">
    <property type="entry name" value="ATOH8_bHLH"/>
</dbReference>